<dbReference type="InterPro" id="IPR027417">
    <property type="entry name" value="P-loop_NTPase"/>
</dbReference>
<keyword evidence="2" id="KW-1185">Reference proteome</keyword>
<evidence type="ECO:0000313" key="2">
    <source>
        <dbReference type="Proteomes" id="UP000315389"/>
    </source>
</evidence>
<dbReference type="Proteomes" id="UP000315389">
    <property type="component" value="Unassembled WGS sequence"/>
</dbReference>
<dbReference type="AlphaFoldDB" id="A0A542ZUI5"/>
<dbReference type="OrthoDB" id="9821821at2"/>
<reference evidence="1 2" key="1">
    <citation type="submission" date="2019-06" db="EMBL/GenBank/DDBJ databases">
        <title>Sequencing the genomes of 1000 actinobacteria strains.</title>
        <authorList>
            <person name="Klenk H.-P."/>
        </authorList>
    </citation>
    <scope>NUCLEOTIDE SEQUENCE [LARGE SCALE GENOMIC DNA]</scope>
    <source>
        <strain evidence="1 2">DSM 4813</strain>
    </source>
</reference>
<evidence type="ECO:0000313" key="1">
    <source>
        <dbReference type="EMBL" id="TQL64002.1"/>
    </source>
</evidence>
<dbReference type="EMBL" id="VFOS01000001">
    <property type="protein sequence ID" value="TQL64002.1"/>
    <property type="molecule type" value="Genomic_DNA"/>
</dbReference>
<dbReference type="RefSeq" id="WP_142118610.1">
    <property type="nucleotide sequence ID" value="NZ_BAAASV010000003.1"/>
</dbReference>
<gene>
    <name evidence="1" type="ORF">FB461_0486</name>
</gene>
<comment type="caution">
    <text evidence="1">The sequence shown here is derived from an EMBL/GenBank/DDBJ whole genome shotgun (WGS) entry which is preliminary data.</text>
</comment>
<protein>
    <recommendedName>
        <fullName evidence="3">FtsK/SpoIIIE family protein</fullName>
    </recommendedName>
</protein>
<dbReference type="Gene3D" id="3.40.50.300">
    <property type="entry name" value="P-loop containing nucleotide triphosphate hydrolases"/>
    <property type="match status" value="1"/>
</dbReference>
<sequence length="286" mass="31424">MGIFSRTKQFSLESEVVNGINAVVPRPEHAHALGERHHFPLGRSAGGEVIWDAQARPNLFAVGAARLGRSTLARTLAAHGYEHADAWEIRVVHSALAADSADRTTDYEAEYQARVQTYKDNQGFIRVLDGLRAIISERHAQLATPGAPPLFPILVICDDLELFIHPDFSVQGQESQMIAELLYQLVPRANAAHIHFAVLNKGGSLDRIIGTQLAATFMPITLAQTGEKDSQTLFGSYIASRIPTRNYFRDRDKTLPPLIGRGVTLDGSGEPVETQFYNTVVADTWA</sequence>
<organism evidence="1 2">
    <name type="scientific">Rarobacter faecitabidus</name>
    <dbReference type="NCBI Taxonomy" id="13243"/>
    <lineage>
        <taxon>Bacteria</taxon>
        <taxon>Bacillati</taxon>
        <taxon>Actinomycetota</taxon>
        <taxon>Actinomycetes</taxon>
        <taxon>Micrococcales</taxon>
        <taxon>Rarobacteraceae</taxon>
        <taxon>Rarobacter</taxon>
    </lineage>
</organism>
<proteinExistence type="predicted"/>
<name>A0A542ZUI5_RARFA</name>
<evidence type="ECO:0008006" key="3">
    <source>
        <dbReference type="Google" id="ProtNLM"/>
    </source>
</evidence>
<accession>A0A542ZUI5</accession>